<dbReference type="AlphaFoldDB" id="U4L6X3"/>
<dbReference type="EMBL" id="HF935685">
    <property type="protein sequence ID" value="CCX12230.1"/>
    <property type="molecule type" value="Genomic_DNA"/>
</dbReference>
<feature type="domain" description="DNA2/NAM7 helicase helicase" evidence="2">
    <location>
        <begin position="362"/>
        <end position="449"/>
    </location>
</feature>
<dbReference type="InterPro" id="IPR041679">
    <property type="entry name" value="DNA2/NAM7-like_C"/>
</dbReference>
<evidence type="ECO:0000313" key="4">
    <source>
        <dbReference type="EMBL" id="CCX12230.1"/>
    </source>
</evidence>
<dbReference type="SUPFAM" id="SSF52540">
    <property type="entry name" value="P-loop containing nucleoside triphosphate hydrolases"/>
    <property type="match status" value="1"/>
</dbReference>
<sequence length="996" mass="111368">MSSNPPRRRSAAIPIILPESGRPLEITPPPVTTLRVPQPATALATPCIQSPVTPSKWVPDVYSPAFVANFQKSVNTLPITQTYWTTPPPNIDFPRYIADFAGARFLRPLDPVPSLAEVKDTAEHQDVRLPTPVSATSVISTNPRSTPDPLAYHASFEKEKVVTVNNYTNFFTGLIFDEMSKDDETLKSYNLFSAELQKIGDAIFRLYIPGIRENTPMVQVGDMIKLRQVKYRQAGYPPVPLPGPGEFTGIEYVTYVYGMDKTQGYLHLRADCLWIQPGGRFNVIFGVQENRWDAPRRAVADVGFSLNAWAPNQSLSPPLRSYTPPTIQSSFLRRMFFPEKSDGVMQFDLPRGVFRRSWFDDQLNYEQQKAIDSILSQNYGNIPYLISGPPGTGKTKTIVETVLQLVYAPRTPYHNILLCAPSQEAADTLALRLIDHLSPALLLRLNSPARSFAEVPNKLMTYSFIENDSFSIPAWMTLMRFRVVVCSCRDAGLLVEARCTNRDLGLLEKGMMDAFRGINEQSEEFVERGEPVRLHWSALLLDEAGQGIEPEVAIPLTVVAPPEEVSGDTPIVVMAGDQNQLGPNILTNGDLRISAFERLFARPIYTEHPLRRELYTNYGMTGVRSHSDVVSADQNMRMLPYLYPPFANLIRNYRSHPMILAVSSAFFYNDSLIPEAENTGSLEKWSGWPGAPGLPMKFILTSANDESYEDGVSFYNLREIQIVVNTIKSLLDPTSWPQEGKDATATAAALAPIRSSEIAVMSPFREQVKRIRNALRSAGYRNVNVGPVEVYQGSEHRFVIICTTRTRERFLKNDKDKRAGLVFEHRRTNVALTRAKEGLVVIGNPWILERDPLWSTWMNLAWRHNAIDTDPEGDLKVAFCKPQTSNQADKSTNMSNESIDPKTAATAIMTACVKANVYATTIAAAAAKPAHEWRPKAGDMELSALVSRLETAWVYKSKAREGAVFGLNSGFDEDDPMFLAGIQAEEEILRRDRGYN</sequence>
<dbReference type="STRING" id="1076935.U4L6X3"/>
<gene>
    <name evidence="4" type="ORF">PCON_11824</name>
</gene>
<dbReference type="OrthoDB" id="6513042at2759"/>
<dbReference type="InterPro" id="IPR027417">
    <property type="entry name" value="P-loop_NTPase"/>
</dbReference>
<dbReference type="InterPro" id="IPR041677">
    <property type="entry name" value="DNA2/NAM7_AAA_11"/>
</dbReference>
<keyword evidence="1 4" id="KW-0378">Hydrolase</keyword>
<evidence type="ECO:0000259" key="3">
    <source>
        <dbReference type="Pfam" id="PF13087"/>
    </source>
</evidence>
<dbReference type="InterPro" id="IPR045055">
    <property type="entry name" value="DNA2/NAM7-like"/>
</dbReference>
<dbReference type="OMA" id="LYYFDEC"/>
<dbReference type="GO" id="GO:0004386">
    <property type="term" value="F:helicase activity"/>
    <property type="evidence" value="ECO:0007669"/>
    <property type="project" value="UniProtKB-KW"/>
</dbReference>
<keyword evidence="1 4" id="KW-0547">Nucleotide-binding</keyword>
<reference evidence="4 5" key="1">
    <citation type="journal article" date="2013" name="PLoS Genet.">
        <title>The genome and development-dependent transcriptomes of Pyronema confluens: a window into fungal evolution.</title>
        <authorList>
            <person name="Traeger S."/>
            <person name="Altegoer F."/>
            <person name="Freitag M."/>
            <person name="Gabaldon T."/>
            <person name="Kempken F."/>
            <person name="Kumar A."/>
            <person name="Marcet-Houben M."/>
            <person name="Poggeler S."/>
            <person name="Stajich J.E."/>
            <person name="Nowrousian M."/>
        </authorList>
    </citation>
    <scope>NUCLEOTIDE SEQUENCE [LARGE SCALE GENOMIC DNA]</scope>
    <source>
        <strain evidence="5">CBS 100304</strain>
        <tissue evidence="4">Vegetative mycelium</tissue>
    </source>
</reference>
<dbReference type="InterPro" id="IPR047187">
    <property type="entry name" value="SF1_C_Upf1"/>
</dbReference>
<organism evidence="4 5">
    <name type="scientific">Pyronema omphalodes (strain CBS 100304)</name>
    <name type="common">Pyronema confluens</name>
    <dbReference type="NCBI Taxonomy" id="1076935"/>
    <lineage>
        <taxon>Eukaryota</taxon>
        <taxon>Fungi</taxon>
        <taxon>Dikarya</taxon>
        <taxon>Ascomycota</taxon>
        <taxon>Pezizomycotina</taxon>
        <taxon>Pezizomycetes</taxon>
        <taxon>Pezizales</taxon>
        <taxon>Pyronemataceae</taxon>
        <taxon>Pyronema</taxon>
    </lineage>
</organism>
<keyword evidence="5" id="KW-1185">Reference proteome</keyword>
<dbReference type="Pfam" id="PF13087">
    <property type="entry name" value="AAA_12"/>
    <property type="match status" value="1"/>
</dbReference>
<dbReference type="Pfam" id="PF13086">
    <property type="entry name" value="AAA_11"/>
    <property type="match status" value="1"/>
</dbReference>
<proteinExistence type="predicted"/>
<dbReference type="PANTHER" id="PTHR10887:SF322">
    <property type="entry name" value="HELICASE MOV-10"/>
    <property type="match status" value="1"/>
</dbReference>
<feature type="domain" description="DNA2/NAM7 helicase-like C-terminal" evidence="3">
    <location>
        <begin position="647"/>
        <end position="844"/>
    </location>
</feature>
<keyword evidence="1 4" id="KW-0347">Helicase</keyword>
<dbReference type="eggNOG" id="KOG1804">
    <property type="taxonomic scope" value="Eukaryota"/>
</dbReference>
<dbReference type="GO" id="GO:0035194">
    <property type="term" value="P:regulatory ncRNA-mediated post-transcriptional gene silencing"/>
    <property type="evidence" value="ECO:0007669"/>
    <property type="project" value="TreeGrafter"/>
</dbReference>
<dbReference type="CDD" id="cd18808">
    <property type="entry name" value="SF1_C_Upf1"/>
    <property type="match status" value="1"/>
</dbReference>
<dbReference type="Gene3D" id="3.40.50.300">
    <property type="entry name" value="P-loop containing nucleotide triphosphate hydrolases"/>
    <property type="match status" value="2"/>
</dbReference>
<accession>U4L6X3</accession>
<dbReference type="GO" id="GO:0005829">
    <property type="term" value="C:cytosol"/>
    <property type="evidence" value="ECO:0007669"/>
    <property type="project" value="TreeGrafter"/>
</dbReference>
<keyword evidence="1 4" id="KW-0067">ATP-binding</keyword>
<evidence type="ECO:0000256" key="1">
    <source>
        <dbReference type="ARBA" id="ARBA00022806"/>
    </source>
</evidence>
<dbReference type="PANTHER" id="PTHR10887">
    <property type="entry name" value="DNA2/NAM7 HELICASE FAMILY"/>
    <property type="match status" value="1"/>
</dbReference>
<dbReference type="Proteomes" id="UP000018144">
    <property type="component" value="Unassembled WGS sequence"/>
</dbReference>
<protein>
    <submittedName>
        <fullName evidence="4">Similar to Putative helicase mov-10-B.1 acc. no. Q1LXK4</fullName>
    </submittedName>
</protein>
<evidence type="ECO:0000259" key="2">
    <source>
        <dbReference type="Pfam" id="PF13086"/>
    </source>
</evidence>
<name>U4L6X3_PYROM</name>
<evidence type="ECO:0000313" key="5">
    <source>
        <dbReference type="Proteomes" id="UP000018144"/>
    </source>
</evidence>